<evidence type="ECO:0000313" key="3">
    <source>
        <dbReference type="EMBL" id="HEU03411.1"/>
    </source>
</evidence>
<accession>A0A9C9NKC4</accession>
<evidence type="ECO:0000313" key="4">
    <source>
        <dbReference type="Proteomes" id="UP000885680"/>
    </source>
</evidence>
<keyword evidence="2" id="KW-0812">Transmembrane</keyword>
<keyword evidence="2" id="KW-1133">Transmembrane helix</keyword>
<keyword evidence="2" id="KW-0472">Membrane</keyword>
<protein>
    <recommendedName>
        <fullName evidence="5">Heme ABC transporter permease</fullName>
    </recommendedName>
</protein>
<dbReference type="AlphaFoldDB" id="A0A9C9NKC4"/>
<proteinExistence type="predicted"/>
<name>A0A9C9NKC4_9HYPH</name>
<evidence type="ECO:0000256" key="2">
    <source>
        <dbReference type="SAM" id="Phobius"/>
    </source>
</evidence>
<evidence type="ECO:0000256" key="1">
    <source>
        <dbReference type="SAM" id="MobiDB-lite"/>
    </source>
</evidence>
<feature type="compositionally biased region" description="Basic and acidic residues" evidence="1">
    <location>
        <begin position="1"/>
        <end position="15"/>
    </location>
</feature>
<organism evidence="3 4">
    <name type="scientific">Aurantimonas coralicida</name>
    <dbReference type="NCBI Taxonomy" id="182270"/>
    <lineage>
        <taxon>Bacteria</taxon>
        <taxon>Pseudomonadati</taxon>
        <taxon>Pseudomonadota</taxon>
        <taxon>Alphaproteobacteria</taxon>
        <taxon>Hyphomicrobiales</taxon>
        <taxon>Aurantimonadaceae</taxon>
        <taxon>Aurantimonas</taxon>
    </lineage>
</organism>
<feature type="region of interest" description="Disordered" evidence="1">
    <location>
        <begin position="1"/>
        <end position="38"/>
    </location>
</feature>
<feature type="transmembrane region" description="Helical" evidence="2">
    <location>
        <begin position="252"/>
        <end position="275"/>
    </location>
</feature>
<evidence type="ECO:0008006" key="5">
    <source>
        <dbReference type="Google" id="ProtNLM"/>
    </source>
</evidence>
<feature type="transmembrane region" description="Helical" evidence="2">
    <location>
        <begin position="61"/>
        <end position="81"/>
    </location>
</feature>
<dbReference type="EMBL" id="DRGN01000349">
    <property type="protein sequence ID" value="HEU03411.1"/>
    <property type="molecule type" value="Genomic_DNA"/>
</dbReference>
<comment type="caution">
    <text evidence="3">The sequence shown here is derived from an EMBL/GenBank/DDBJ whole genome shotgun (WGS) entry which is preliminary data.</text>
</comment>
<feature type="transmembrane region" description="Helical" evidence="2">
    <location>
        <begin position="101"/>
        <end position="126"/>
    </location>
</feature>
<feature type="transmembrane region" description="Helical" evidence="2">
    <location>
        <begin position="138"/>
        <end position="163"/>
    </location>
</feature>
<gene>
    <name evidence="3" type="ORF">ENH89_24500</name>
</gene>
<sequence>MDMDPDRQPWPDRWYRHQHQPVDAPRGGDEMTRPTETLNPTMNARKEEKMKRAGLMRRGRHISLATAALMLAATGAALAHSEGGGVAVAVVGTPAFSLSPVYHILAAHFPVALWMTAYLFILIRCFSDSEFAVRLQKAIWPVTALGTLAGFVTYSLGLTIYPWSAITESPLGRNHIMLATWTLSYWTVMSVLGYRFRRHLFDGAQRWVTFTLATIGAMVITITGTLGGSLTGTPSLVTKSLSWIGWNVYMTFYLPTWMLWVFALGAITLIGLGLLGRRRDV</sequence>
<dbReference type="Proteomes" id="UP000885680">
    <property type="component" value="Unassembled WGS sequence"/>
</dbReference>
<reference evidence="3" key="1">
    <citation type="journal article" date="2020" name="mSystems">
        <title>Genome- and Community-Level Interaction Insights into Carbon Utilization and Element Cycling Functions of Hydrothermarchaeota in Hydrothermal Sediment.</title>
        <authorList>
            <person name="Zhou Z."/>
            <person name="Liu Y."/>
            <person name="Xu W."/>
            <person name="Pan J."/>
            <person name="Luo Z.H."/>
            <person name="Li M."/>
        </authorList>
    </citation>
    <scope>NUCLEOTIDE SEQUENCE</scope>
    <source>
        <strain evidence="3">HyVt-347</strain>
    </source>
</reference>
<feature type="transmembrane region" description="Helical" evidence="2">
    <location>
        <begin position="175"/>
        <end position="196"/>
    </location>
</feature>
<feature type="transmembrane region" description="Helical" evidence="2">
    <location>
        <begin position="208"/>
        <end position="232"/>
    </location>
</feature>